<keyword evidence="1" id="KW-1133">Transmembrane helix</keyword>
<feature type="transmembrane region" description="Helical" evidence="1">
    <location>
        <begin position="20"/>
        <end position="40"/>
    </location>
</feature>
<dbReference type="Pfam" id="PF20151">
    <property type="entry name" value="DUF6533"/>
    <property type="match status" value="1"/>
</dbReference>
<proteinExistence type="predicted"/>
<dbReference type="EMBL" id="NBII01000009">
    <property type="protein sequence ID" value="PAV15934.1"/>
    <property type="molecule type" value="Genomic_DNA"/>
</dbReference>
<protein>
    <recommendedName>
        <fullName evidence="2">DUF6533 domain-containing protein</fullName>
    </recommendedName>
</protein>
<keyword evidence="1" id="KW-0812">Transmembrane</keyword>
<keyword evidence="4" id="KW-1185">Reference proteome</keyword>
<dbReference type="InterPro" id="IPR045340">
    <property type="entry name" value="DUF6533"/>
</dbReference>
<feature type="transmembrane region" description="Helical" evidence="1">
    <location>
        <begin position="130"/>
        <end position="152"/>
    </location>
</feature>
<evidence type="ECO:0000313" key="4">
    <source>
        <dbReference type="Proteomes" id="UP000217199"/>
    </source>
</evidence>
<accession>A0A286U8V1</accession>
<reference evidence="3 4" key="1">
    <citation type="journal article" date="2017" name="Mol. Ecol.">
        <title>Comparative and population genomic landscape of Phellinus noxius: A hypervariable fungus causing root rot in trees.</title>
        <authorList>
            <person name="Chung C.L."/>
            <person name="Lee T.J."/>
            <person name="Akiba M."/>
            <person name="Lee H.H."/>
            <person name="Kuo T.H."/>
            <person name="Liu D."/>
            <person name="Ke H.M."/>
            <person name="Yokoi T."/>
            <person name="Roa M.B."/>
            <person name="Lu M.J."/>
            <person name="Chang Y.Y."/>
            <person name="Ann P.J."/>
            <person name="Tsai J.N."/>
            <person name="Chen C.Y."/>
            <person name="Tzean S.S."/>
            <person name="Ota Y."/>
            <person name="Hattori T."/>
            <person name="Sahashi N."/>
            <person name="Liou R.F."/>
            <person name="Kikuchi T."/>
            <person name="Tsai I.J."/>
        </authorList>
    </citation>
    <scope>NUCLEOTIDE SEQUENCE [LARGE SCALE GENOMIC DNA]</scope>
    <source>
        <strain evidence="3 4">FFPRI411160</strain>
    </source>
</reference>
<organism evidence="3 4">
    <name type="scientific">Pyrrhoderma noxium</name>
    <dbReference type="NCBI Taxonomy" id="2282107"/>
    <lineage>
        <taxon>Eukaryota</taxon>
        <taxon>Fungi</taxon>
        <taxon>Dikarya</taxon>
        <taxon>Basidiomycota</taxon>
        <taxon>Agaricomycotina</taxon>
        <taxon>Agaricomycetes</taxon>
        <taxon>Hymenochaetales</taxon>
        <taxon>Hymenochaetaceae</taxon>
        <taxon>Pyrrhoderma</taxon>
    </lineage>
</organism>
<gene>
    <name evidence="3" type="ORF">PNOK_0879200</name>
</gene>
<feature type="transmembrane region" description="Helical" evidence="1">
    <location>
        <begin position="91"/>
        <end position="109"/>
    </location>
</feature>
<evidence type="ECO:0000259" key="2">
    <source>
        <dbReference type="Pfam" id="PF20151"/>
    </source>
</evidence>
<feature type="domain" description="DUF6533" evidence="2">
    <location>
        <begin position="23"/>
        <end position="70"/>
    </location>
</feature>
<sequence>MMISSSLKFVKDESWAWTDRGRYCQFAVLTLIIYDICILFDQEMKYIWEPKRLKKLTSLAYILARYFAVLSAVMGIWSISPSDQHLCNITSWIAGLSGWIITSSIDYLLCKRVCAMFPFYPTQKKFRITLYTLLFLQCLVSLVLLFTSLASLRKGSEGSTKYICTTVGTKGFRILYWILSTSYQLLLIAIAIPRALSLKSPSSTELQFTSSRITKLCVLEHTLYALLLTFCAISNILIFSPITYAFGSASILSLAGSRMVINLRRRLDRGAEISFEPSGFGRGEDNDDDKGPIRFACSSDEIELT</sequence>
<dbReference type="InParanoid" id="A0A286U8V1"/>
<feature type="transmembrane region" description="Helical" evidence="1">
    <location>
        <begin position="217"/>
        <end position="238"/>
    </location>
</feature>
<comment type="caution">
    <text evidence="3">The sequence shown here is derived from an EMBL/GenBank/DDBJ whole genome shotgun (WGS) entry which is preliminary data.</text>
</comment>
<feature type="transmembrane region" description="Helical" evidence="1">
    <location>
        <begin position="244"/>
        <end position="261"/>
    </location>
</feature>
<evidence type="ECO:0000256" key="1">
    <source>
        <dbReference type="SAM" id="Phobius"/>
    </source>
</evidence>
<keyword evidence="1" id="KW-0472">Membrane</keyword>
<feature type="transmembrane region" description="Helical" evidence="1">
    <location>
        <begin position="174"/>
        <end position="196"/>
    </location>
</feature>
<dbReference type="AlphaFoldDB" id="A0A286U8V1"/>
<feature type="transmembrane region" description="Helical" evidence="1">
    <location>
        <begin position="60"/>
        <end position="79"/>
    </location>
</feature>
<dbReference type="Proteomes" id="UP000217199">
    <property type="component" value="Unassembled WGS sequence"/>
</dbReference>
<name>A0A286U8V1_9AGAM</name>
<evidence type="ECO:0000313" key="3">
    <source>
        <dbReference type="EMBL" id="PAV15934.1"/>
    </source>
</evidence>